<keyword evidence="1" id="KW-0472">Membrane</keyword>
<dbReference type="AlphaFoldDB" id="A0A383R6Q4"/>
<proteinExistence type="predicted"/>
<evidence type="ECO:0000313" key="2">
    <source>
        <dbReference type="EMBL" id="SYX82620.1"/>
    </source>
</evidence>
<accession>A0A383R6Q4</accession>
<keyword evidence="1" id="KW-0812">Transmembrane</keyword>
<dbReference type="Proteomes" id="UP000304148">
    <property type="component" value="Chromosome"/>
</dbReference>
<organism evidence="2 3">
    <name type="scientific">Paenibacillus alvei</name>
    <name type="common">Bacillus alvei</name>
    <dbReference type="NCBI Taxonomy" id="44250"/>
    <lineage>
        <taxon>Bacteria</taxon>
        <taxon>Bacillati</taxon>
        <taxon>Bacillota</taxon>
        <taxon>Bacilli</taxon>
        <taxon>Bacillales</taxon>
        <taxon>Paenibacillaceae</taxon>
        <taxon>Paenibacillus</taxon>
    </lineage>
</organism>
<evidence type="ECO:0000256" key="1">
    <source>
        <dbReference type="SAM" id="Phobius"/>
    </source>
</evidence>
<dbReference type="RefSeq" id="WP_138184925.1">
    <property type="nucleotide sequence ID" value="NZ_LS992241.1"/>
</dbReference>
<reference evidence="3" key="1">
    <citation type="submission" date="2018-08" db="EMBL/GenBank/DDBJ databases">
        <authorList>
            <person name="Chevrot R."/>
        </authorList>
    </citation>
    <scope>NUCLEOTIDE SEQUENCE [LARGE SCALE GENOMIC DNA]</scope>
</reference>
<sequence length="64" mass="7119">MRRPWNVIGVVMLAGIITGVLLVGLSMNAVDASRFYPGIDPVEKKVPIYEDVYGKPIIEEVYEP</sequence>
<feature type="transmembrane region" description="Helical" evidence="1">
    <location>
        <begin position="7"/>
        <end position="27"/>
    </location>
</feature>
<gene>
    <name evidence="2" type="ORF">PBLR_11042</name>
</gene>
<name>A0A383R6Q4_PAEAL</name>
<evidence type="ECO:0000313" key="3">
    <source>
        <dbReference type="Proteomes" id="UP000304148"/>
    </source>
</evidence>
<keyword evidence="1" id="KW-1133">Transmembrane helix</keyword>
<dbReference type="EMBL" id="LS992241">
    <property type="protein sequence ID" value="SYX82620.1"/>
    <property type="molecule type" value="Genomic_DNA"/>
</dbReference>
<protein>
    <submittedName>
        <fullName evidence="2">Uncharacterized protein</fullName>
    </submittedName>
</protein>